<keyword evidence="13" id="KW-1185">Reference proteome</keyword>
<dbReference type="GO" id="GO:0008615">
    <property type="term" value="P:pyridoxine biosynthetic process"/>
    <property type="evidence" value="ECO:0007669"/>
    <property type="project" value="InterPro"/>
</dbReference>
<reference evidence="12" key="2">
    <citation type="submission" date="2020-06" db="EMBL/GenBank/DDBJ databases">
        <authorList>
            <person name="Sheffer M."/>
        </authorList>
    </citation>
    <scope>NUCLEOTIDE SEQUENCE</scope>
</reference>
<dbReference type="InterPro" id="IPR000659">
    <property type="entry name" value="Pyridox_Oxase"/>
</dbReference>
<dbReference type="Proteomes" id="UP000807504">
    <property type="component" value="Unassembled WGS sequence"/>
</dbReference>
<evidence type="ECO:0000256" key="3">
    <source>
        <dbReference type="ARBA" id="ARBA00004738"/>
    </source>
</evidence>
<evidence type="ECO:0000256" key="1">
    <source>
        <dbReference type="ARBA" id="ARBA00001917"/>
    </source>
</evidence>
<evidence type="ECO:0000256" key="4">
    <source>
        <dbReference type="ARBA" id="ARBA00005037"/>
    </source>
</evidence>
<organism evidence="12 13">
    <name type="scientific">Argiope bruennichi</name>
    <name type="common">Wasp spider</name>
    <name type="synonym">Aranea bruennichi</name>
    <dbReference type="NCBI Taxonomy" id="94029"/>
    <lineage>
        <taxon>Eukaryota</taxon>
        <taxon>Metazoa</taxon>
        <taxon>Ecdysozoa</taxon>
        <taxon>Arthropoda</taxon>
        <taxon>Chelicerata</taxon>
        <taxon>Arachnida</taxon>
        <taxon>Araneae</taxon>
        <taxon>Araneomorphae</taxon>
        <taxon>Entelegynae</taxon>
        <taxon>Araneoidea</taxon>
        <taxon>Araneidae</taxon>
        <taxon>Argiope</taxon>
    </lineage>
</organism>
<evidence type="ECO:0000256" key="8">
    <source>
        <dbReference type="ARBA" id="ARBA00022643"/>
    </source>
</evidence>
<evidence type="ECO:0000313" key="13">
    <source>
        <dbReference type="Proteomes" id="UP000807504"/>
    </source>
</evidence>
<proteinExistence type="inferred from homology"/>
<comment type="cofactor">
    <cofactor evidence="1">
        <name>FMN</name>
        <dbReference type="ChEBI" id="CHEBI:58210"/>
    </cofactor>
</comment>
<evidence type="ECO:0000259" key="11">
    <source>
        <dbReference type="Pfam" id="PF10590"/>
    </source>
</evidence>
<dbReference type="AlphaFoldDB" id="A0A8T0EGQ9"/>
<evidence type="ECO:0000256" key="9">
    <source>
        <dbReference type="ARBA" id="ARBA00023002"/>
    </source>
</evidence>
<feature type="domain" description="Pyridoxine 5'-phosphate oxidase dimerisation C-terminal" evidence="11">
    <location>
        <begin position="151"/>
        <end position="205"/>
    </location>
</feature>
<comment type="pathway">
    <text evidence="3">Cofactor metabolism; pyridoxal 5'-phosphate salvage; pyridoxal 5'-phosphate from pyridoxamine 5'-phosphate: step 1/1.</text>
</comment>
<dbReference type="GO" id="GO:0004733">
    <property type="term" value="F:pyridoxamine phosphate oxidase activity"/>
    <property type="evidence" value="ECO:0007669"/>
    <property type="project" value="UniProtKB-EC"/>
</dbReference>
<name>A0A8T0EGQ9_ARGBR</name>
<dbReference type="SUPFAM" id="SSF50475">
    <property type="entry name" value="FMN-binding split barrel"/>
    <property type="match status" value="1"/>
</dbReference>
<sequence>MSKTKPVHEIRHYFSPKDPFELFTKWYNEAEKTEVILNAETMVLATATKDGKPSVRYMLMKSYNKEGFTFYTNYNSRKGQEIIVIEGQIVKNDAKVSEDYFHSRPKSNQLTALISNQGEVIEDIEDLVKKKDDLRQEYLDEHAVIPKPDHWGGYVVKPDSYEFFCGHQDRLNERIKFRRPFADEIPDEKLVHTGEDGWIYQYLSP</sequence>
<dbReference type="GO" id="GO:0010181">
    <property type="term" value="F:FMN binding"/>
    <property type="evidence" value="ECO:0007669"/>
    <property type="project" value="InterPro"/>
</dbReference>
<dbReference type="InterPro" id="IPR019576">
    <property type="entry name" value="Pyridoxamine_oxidase_dimer_C"/>
</dbReference>
<evidence type="ECO:0000256" key="7">
    <source>
        <dbReference type="ARBA" id="ARBA00022630"/>
    </source>
</evidence>
<dbReference type="Pfam" id="PF01243">
    <property type="entry name" value="PNPOx_N"/>
    <property type="match status" value="1"/>
</dbReference>
<dbReference type="InterPro" id="IPR012349">
    <property type="entry name" value="Split_barrel_FMN-bd"/>
</dbReference>
<dbReference type="PANTHER" id="PTHR10851:SF0">
    <property type="entry name" value="PYRIDOXINE-5'-PHOSPHATE OXIDASE"/>
    <property type="match status" value="1"/>
</dbReference>
<accession>A0A8T0EGQ9</accession>
<comment type="caution">
    <text evidence="12">The sequence shown here is derived from an EMBL/GenBank/DDBJ whole genome shotgun (WGS) entry which is preliminary data.</text>
</comment>
<comment type="function">
    <text evidence="2">Catalyzes the oxidation of either pyridoxine 5'-phosphate (PNP) or pyridoxamine 5'-phosphate (PMP) into pyridoxal 5'-phosphate (PLP).</text>
</comment>
<evidence type="ECO:0000313" key="12">
    <source>
        <dbReference type="EMBL" id="KAF8770588.1"/>
    </source>
</evidence>
<reference evidence="12" key="1">
    <citation type="journal article" date="2020" name="bioRxiv">
        <title>Chromosome-level reference genome of the European wasp spider Argiope bruennichi: a resource for studies on range expansion and evolutionary adaptation.</title>
        <authorList>
            <person name="Sheffer M.M."/>
            <person name="Hoppe A."/>
            <person name="Krehenwinkel H."/>
            <person name="Uhl G."/>
            <person name="Kuss A.W."/>
            <person name="Jensen L."/>
            <person name="Jensen C."/>
            <person name="Gillespie R.G."/>
            <person name="Hoff K.J."/>
            <person name="Prost S."/>
        </authorList>
    </citation>
    <scope>NUCLEOTIDE SEQUENCE</scope>
</reference>
<evidence type="ECO:0000259" key="10">
    <source>
        <dbReference type="Pfam" id="PF01243"/>
    </source>
</evidence>
<dbReference type="PANTHER" id="PTHR10851">
    <property type="entry name" value="PYRIDOXINE-5-PHOSPHATE OXIDASE"/>
    <property type="match status" value="1"/>
</dbReference>
<evidence type="ECO:0000256" key="2">
    <source>
        <dbReference type="ARBA" id="ARBA00003691"/>
    </source>
</evidence>
<dbReference type="Pfam" id="PF10590">
    <property type="entry name" value="PNP_phzG_C"/>
    <property type="match status" value="1"/>
</dbReference>
<dbReference type="PIRSF" id="PIRSF000190">
    <property type="entry name" value="Pyd_amn-ph_oxd"/>
    <property type="match status" value="1"/>
</dbReference>
<comment type="pathway">
    <text evidence="4">Cofactor metabolism; pyridoxal 5'-phosphate salvage; pyridoxal 5'-phosphate from pyridoxine 5'-phosphate: step 1/1.</text>
</comment>
<comment type="similarity">
    <text evidence="5">Belongs to the pyridoxamine 5'-phosphate oxidase family.</text>
</comment>
<protein>
    <recommendedName>
        <fullName evidence="6">pyridoxal 5'-phosphate synthase</fullName>
        <ecNumber evidence="6">1.4.3.5</ecNumber>
    </recommendedName>
</protein>
<dbReference type="InterPro" id="IPR011576">
    <property type="entry name" value="Pyridox_Oxase_N"/>
</dbReference>
<keyword evidence="9" id="KW-0560">Oxidoreductase</keyword>
<feature type="domain" description="Pyridoxamine 5'-phosphate oxidase N-terminal" evidence="10">
    <location>
        <begin position="33"/>
        <end position="82"/>
    </location>
</feature>
<keyword evidence="7" id="KW-0285">Flavoprotein</keyword>
<gene>
    <name evidence="12" type="ORF">HNY73_018097</name>
</gene>
<dbReference type="Gene3D" id="2.30.110.10">
    <property type="entry name" value="Electron Transport, Fmn-binding Protein, Chain A"/>
    <property type="match status" value="2"/>
</dbReference>
<dbReference type="EMBL" id="JABXBU010002228">
    <property type="protein sequence ID" value="KAF8770588.1"/>
    <property type="molecule type" value="Genomic_DNA"/>
</dbReference>
<evidence type="ECO:0000256" key="6">
    <source>
        <dbReference type="ARBA" id="ARBA00012801"/>
    </source>
</evidence>
<keyword evidence="8" id="KW-0288">FMN</keyword>
<dbReference type="EC" id="1.4.3.5" evidence="6"/>
<evidence type="ECO:0000256" key="5">
    <source>
        <dbReference type="ARBA" id="ARBA00007301"/>
    </source>
</evidence>